<gene>
    <name evidence="2" type="ORF">HJ01_01043</name>
</gene>
<dbReference type="InterPro" id="IPR013520">
    <property type="entry name" value="Ribonucl_H"/>
</dbReference>
<dbReference type="CDD" id="cd06127">
    <property type="entry name" value="DEDDh"/>
    <property type="match status" value="1"/>
</dbReference>
<dbReference type="Pfam" id="PF00929">
    <property type="entry name" value="RNase_T"/>
    <property type="match status" value="1"/>
</dbReference>
<organism evidence="2 3">
    <name type="scientific">Flavobacterium frigoris (strain PS1)</name>
    <dbReference type="NCBI Taxonomy" id="1086011"/>
    <lineage>
        <taxon>Bacteria</taxon>
        <taxon>Pseudomonadati</taxon>
        <taxon>Bacteroidota</taxon>
        <taxon>Flavobacteriia</taxon>
        <taxon>Flavobacteriales</taxon>
        <taxon>Flavobacteriaceae</taxon>
        <taxon>Flavobacterium</taxon>
    </lineage>
</organism>
<dbReference type="STRING" id="1086011.HJ01_01043"/>
<keyword evidence="2" id="KW-0808">Transferase</keyword>
<sequence>MILFNWFKKDKKNYPEFWQEYLACFESRSDKNYQKRYVVFDTETTGLDVRSDVILSVGAIAISGNSIIVNDYLEVFVQQDVFKTESVSIHGILKDGKEKKLTETQAIIRFLDFVKDSTLVGHHVRFDVNMVNAALQRMGLGKLKNHNMDTDIMYQKFKGLPEDQHSSLDELCQIFKIQKSDRHTAAGDAFITALIFLRLKNK</sequence>
<dbReference type="NCBIfam" id="TIGR00573">
    <property type="entry name" value="dnaq"/>
    <property type="match status" value="1"/>
</dbReference>
<dbReference type="InterPro" id="IPR006054">
    <property type="entry name" value="DnaQ"/>
</dbReference>
<dbReference type="GO" id="GO:0008408">
    <property type="term" value="F:3'-5' exonuclease activity"/>
    <property type="evidence" value="ECO:0007669"/>
    <property type="project" value="TreeGrafter"/>
</dbReference>
<keyword evidence="2" id="KW-0548">Nucleotidyltransferase</keyword>
<dbReference type="GO" id="GO:0003677">
    <property type="term" value="F:DNA binding"/>
    <property type="evidence" value="ECO:0007669"/>
    <property type="project" value="InterPro"/>
</dbReference>
<evidence type="ECO:0000313" key="3">
    <source>
        <dbReference type="Proteomes" id="UP000005566"/>
    </source>
</evidence>
<comment type="caution">
    <text evidence="2">The sequence shown here is derived from an EMBL/GenBank/DDBJ whole genome shotgun (WGS) entry which is preliminary data.</text>
</comment>
<protein>
    <submittedName>
        <fullName evidence="2">DNA polymerase III epsilon subunit</fullName>
        <ecNumber evidence="2">2.7.7.7</ecNumber>
    </submittedName>
</protein>
<reference evidence="2 3" key="1">
    <citation type="journal article" date="2014" name="Acta Crystallogr. D">
        <title>Structure-based characterization and antifreeze properties of a hyperactive ice-binding protein from the Antarctic bacterium Flavobacterium frigoris PS1.</title>
        <authorList>
            <person name="Do H."/>
            <person name="Kim S.J."/>
            <person name="Kim H.J."/>
            <person name="Lee J.H."/>
        </authorList>
    </citation>
    <scope>NUCLEOTIDE SEQUENCE [LARGE SCALE GENOMIC DNA]</scope>
    <source>
        <strain evidence="2 3">PS1</strain>
    </source>
</reference>
<dbReference type="PATRIC" id="fig|1086011.3.peg.1021"/>
<evidence type="ECO:0000259" key="1">
    <source>
        <dbReference type="SMART" id="SM00479"/>
    </source>
</evidence>
<dbReference type="Proteomes" id="UP000005566">
    <property type="component" value="Unassembled WGS sequence"/>
</dbReference>
<feature type="domain" description="Exonuclease" evidence="1">
    <location>
        <begin position="36"/>
        <end position="202"/>
    </location>
</feature>
<dbReference type="InterPro" id="IPR012337">
    <property type="entry name" value="RNaseH-like_sf"/>
</dbReference>
<evidence type="ECO:0000313" key="2">
    <source>
        <dbReference type="EMBL" id="EIA09625.1"/>
    </source>
</evidence>
<dbReference type="PANTHER" id="PTHR30231">
    <property type="entry name" value="DNA POLYMERASE III SUBUNIT EPSILON"/>
    <property type="match status" value="1"/>
</dbReference>
<dbReference type="GO" id="GO:0003887">
    <property type="term" value="F:DNA-directed DNA polymerase activity"/>
    <property type="evidence" value="ECO:0007669"/>
    <property type="project" value="UniProtKB-EC"/>
</dbReference>
<dbReference type="InterPro" id="IPR036397">
    <property type="entry name" value="RNaseH_sf"/>
</dbReference>
<dbReference type="GO" id="GO:0005829">
    <property type="term" value="C:cytosol"/>
    <property type="evidence" value="ECO:0007669"/>
    <property type="project" value="TreeGrafter"/>
</dbReference>
<proteinExistence type="predicted"/>
<dbReference type="PANTHER" id="PTHR30231:SF41">
    <property type="entry name" value="DNA POLYMERASE III SUBUNIT EPSILON"/>
    <property type="match status" value="1"/>
</dbReference>
<dbReference type="RefSeq" id="WP_007137220.1">
    <property type="nucleotide sequence ID" value="NZ_AHKF01000014.1"/>
</dbReference>
<dbReference type="SUPFAM" id="SSF53098">
    <property type="entry name" value="Ribonuclease H-like"/>
    <property type="match status" value="1"/>
</dbReference>
<dbReference type="Gene3D" id="3.30.420.10">
    <property type="entry name" value="Ribonuclease H-like superfamily/Ribonuclease H"/>
    <property type="match status" value="1"/>
</dbReference>
<dbReference type="eggNOG" id="COG0847">
    <property type="taxonomic scope" value="Bacteria"/>
</dbReference>
<dbReference type="AlphaFoldDB" id="H7FPE5"/>
<name>H7FPE5_FLAFP</name>
<dbReference type="SMART" id="SM00479">
    <property type="entry name" value="EXOIII"/>
    <property type="match status" value="1"/>
</dbReference>
<dbReference type="OrthoDB" id="9803913at2"/>
<dbReference type="EC" id="2.7.7.7" evidence="2"/>
<keyword evidence="3" id="KW-1185">Reference proteome</keyword>
<dbReference type="GO" id="GO:0045004">
    <property type="term" value="P:DNA replication proofreading"/>
    <property type="evidence" value="ECO:0007669"/>
    <property type="project" value="TreeGrafter"/>
</dbReference>
<dbReference type="EMBL" id="AHKF01000014">
    <property type="protein sequence ID" value="EIA09625.1"/>
    <property type="molecule type" value="Genomic_DNA"/>
</dbReference>
<accession>H7FPE5</accession>